<dbReference type="InterPro" id="IPR050361">
    <property type="entry name" value="MPP/UQCRC_Complex"/>
</dbReference>
<evidence type="ECO:0000259" key="4">
    <source>
        <dbReference type="Pfam" id="PF05193"/>
    </source>
</evidence>
<comment type="caution">
    <text evidence="5">The sequence shown here is derived from an EMBL/GenBank/DDBJ whole genome shotgun (WGS) entry which is preliminary data.</text>
</comment>
<reference evidence="5 6" key="1">
    <citation type="submission" date="2016-08" db="EMBL/GenBank/DDBJ databases">
        <title>Evolution of the type three secretion system and type three effector repertoires in Xanthomonas.</title>
        <authorList>
            <person name="Merda D."/>
            <person name="Briand M."/>
            <person name="Bosis E."/>
            <person name="Rousseau C."/>
            <person name="Portier P."/>
            <person name="Jacques M.-A."/>
            <person name="Fischer-Le Saux M."/>
        </authorList>
    </citation>
    <scope>NUCLEOTIDE SEQUENCE [LARGE SCALE GENOMIC DNA]</scope>
    <source>
        <strain evidence="5 6">CFBP 4691</strain>
    </source>
</reference>
<organism evidence="5 6">
    <name type="scientific">Xanthomonas theicola</name>
    <dbReference type="NCBI Taxonomy" id="56464"/>
    <lineage>
        <taxon>Bacteria</taxon>
        <taxon>Pseudomonadati</taxon>
        <taxon>Pseudomonadota</taxon>
        <taxon>Gammaproteobacteria</taxon>
        <taxon>Lysobacterales</taxon>
        <taxon>Lysobacteraceae</taxon>
        <taxon>Xanthomonas</taxon>
    </lineage>
</organism>
<dbReference type="InterPro" id="IPR011249">
    <property type="entry name" value="Metalloenz_LuxS/M16"/>
</dbReference>
<dbReference type="InterPro" id="IPR007863">
    <property type="entry name" value="Peptidase_M16_C"/>
</dbReference>
<dbReference type="PANTHER" id="PTHR11851:SF49">
    <property type="entry name" value="MITOCHONDRIAL-PROCESSING PEPTIDASE SUBUNIT ALPHA"/>
    <property type="match status" value="1"/>
</dbReference>
<dbReference type="PANTHER" id="PTHR11851">
    <property type="entry name" value="METALLOPROTEASE"/>
    <property type="match status" value="1"/>
</dbReference>
<dbReference type="Gene3D" id="3.30.830.10">
    <property type="entry name" value="Metalloenzyme, LuxS/M16 peptidase-like"/>
    <property type="match status" value="4"/>
</dbReference>
<feature type="domain" description="Peptidase M16 C-terminal" evidence="4">
    <location>
        <begin position="325"/>
        <end position="490"/>
    </location>
</feature>
<dbReference type="Pfam" id="PF00675">
    <property type="entry name" value="Peptidase_M16"/>
    <property type="match status" value="2"/>
</dbReference>
<sequence length="1043" mass="112616">MRRPRAQAPRAAARCNRRCPCPASASSCWAKMAAALSGSKAMVLGRIDGADRHSTSRHLHGPYTAAWTLPCVAFADAFRRWLRAARRAMGMPARCKLGVRQFPGPAWPVPESALSRLSHSLLAVAGLLSGATPAPALAAAPRTAAAAPARIAAVDIDHHVFTLPNGLTVVVHSNHSVPNVFVGVWYRVGSKDEPQGKTGFAHLFEHLMFQETVNRKGEYFLPLDRAGASDMNGSTDLDLTRYYQTVPSNALDLALWMESDRMAWLGRSITQAALDEQRAVVKNEKRGEELGEQDRSEDIYRQSYFPLGHPYRHSTIGSMQDLDNASLDDVKTWFQDYYGASNAVLVLAGDVDLDTAKRKVAHYFADAPAGKPASRMDQWLPDFAQVKRDIVQGDGPLAGIRRSWPVSGDVPRELALLQLAAGTLAGASDAVLWDLLVNDLQLATQVTAGLSSNLLANTFSIDVTLRPGVDPARVAPLLDRALAAYFAHGPDNPERMQAIVVGSQNNLLRSLQSNAAVGAMLAQGQLYHCDPVGGLKQLEWVRTATAEDLRVVAGKWLDRPYYELVTRPAPPNPPAPGQVDRTAPPPPGPFTGQVRFPAITETTLSNGMKLVVAERRGLPLIDASLQFDSGTEVEQGYGQGIAALAMNLLPLGTDGRDGNAITREIARIGFYQGSAVGERAMGFSWNTTSNRLDDSFALAADLIRHPAYPQAEIDKRRANVAIDAGYDAYERSPIQSAGQVFANALWGRDHRNGRIVTRAQAHADFARQNDRDVIARFHDREMGPANATLYVIGDVTVAAAKDAAERRFGDWPRNAPTPLPDPAHAPVAAAGPRVILIDAPGASQSSIVAGHLVGAFDPHTAAAEALMGEALGGSFHSRLNMNLREDKGWTYGFSAGIGSNSRGPRPFTASGTVQTDKTVEALLEIRKEIRDYIGARPIGADELERDRSASIQAIPSGFTTSGAFLASMINSHSLGLPYDRAEGAMQRLAAVDLQQVRALARATYRPDQMLWVVAGDLKRIEAGIRAVDLGPVEVRDVYGNTLR</sequence>
<dbReference type="InterPro" id="IPR011765">
    <property type="entry name" value="Pept_M16_N"/>
</dbReference>
<feature type="domain" description="Peptidase M16 N-terminal" evidence="3">
    <location>
        <begin position="169"/>
        <end position="284"/>
    </location>
</feature>
<keyword evidence="6" id="KW-1185">Reference proteome</keyword>
<dbReference type="Proteomes" id="UP000239898">
    <property type="component" value="Unassembled WGS sequence"/>
</dbReference>
<feature type="domain" description="Peptidase M16 C-terminal" evidence="4">
    <location>
        <begin position="771"/>
        <end position="947"/>
    </location>
</feature>
<feature type="region of interest" description="Disordered" evidence="2">
    <location>
        <begin position="567"/>
        <end position="589"/>
    </location>
</feature>
<comment type="similarity">
    <text evidence="1">Belongs to the peptidase M16 family.</text>
</comment>
<accession>A0A2S6ZCD1</accession>
<protein>
    <recommendedName>
        <fullName evidence="7">Insulinase family protein</fullName>
    </recommendedName>
</protein>
<dbReference type="Pfam" id="PF05193">
    <property type="entry name" value="Peptidase_M16_C"/>
    <property type="match status" value="2"/>
</dbReference>
<evidence type="ECO:0000259" key="3">
    <source>
        <dbReference type="Pfam" id="PF00675"/>
    </source>
</evidence>
<evidence type="ECO:0000256" key="2">
    <source>
        <dbReference type="SAM" id="MobiDB-lite"/>
    </source>
</evidence>
<dbReference type="SUPFAM" id="SSF63411">
    <property type="entry name" value="LuxS/MPP-like metallohydrolase"/>
    <property type="match status" value="4"/>
</dbReference>
<evidence type="ECO:0000313" key="6">
    <source>
        <dbReference type="Proteomes" id="UP000239898"/>
    </source>
</evidence>
<evidence type="ECO:0000256" key="1">
    <source>
        <dbReference type="ARBA" id="ARBA00007261"/>
    </source>
</evidence>
<evidence type="ECO:0008006" key="7">
    <source>
        <dbReference type="Google" id="ProtNLM"/>
    </source>
</evidence>
<gene>
    <name evidence="5" type="ORF">XthCFBP4691_15015</name>
</gene>
<name>A0A2S6ZCD1_9XANT</name>
<dbReference type="GO" id="GO:0046872">
    <property type="term" value="F:metal ion binding"/>
    <property type="evidence" value="ECO:0007669"/>
    <property type="project" value="InterPro"/>
</dbReference>
<dbReference type="AlphaFoldDB" id="A0A2S6ZCD1"/>
<proteinExistence type="inferred from homology"/>
<dbReference type="EMBL" id="MIGX01000086">
    <property type="protein sequence ID" value="PPT87780.1"/>
    <property type="molecule type" value="Genomic_DNA"/>
</dbReference>
<feature type="domain" description="Peptidase M16 N-terminal" evidence="3">
    <location>
        <begin position="623"/>
        <end position="730"/>
    </location>
</feature>
<evidence type="ECO:0000313" key="5">
    <source>
        <dbReference type="EMBL" id="PPT87780.1"/>
    </source>
</evidence>